<evidence type="ECO:0000313" key="2">
    <source>
        <dbReference type="Proteomes" id="UP000004550"/>
    </source>
</evidence>
<gene>
    <name evidence="1" type="ORF">SIDU_09395</name>
</gene>
<dbReference type="AlphaFoldDB" id="A0A1L5BP80"/>
<name>A0A1L5BP80_SPHIB</name>
<organism evidence="1 2">
    <name type="scientific">Sphingobium indicum (strain DSM 16412 / CCM 7286 / MTCC 6364 / B90A)</name>
    <dbReference type="NCBI Taxonomy" id="861109"/>
    <lineage>
        <taxon>Bacteria</taxon>
        <taxon>Pseudomonadati</taxon>
        <taxon>Pseudomonadota</taxon>
        <taxon>Alphaproteobacteria</taxon>
        <taxon>Sphingomonadales</taxon>
        <taxon>Sphingomonadaceae</taxon>
        <taxon>Sphingobium</taxon>
    </lineage>
</organism>
<dbReference type="KEGG" id="sinb:SIDU_09395"/>
<dbReference type="EMBL" id="CP013070">
    <property type="protein sequence ID" value="APL94705.1"/>
    <property type="molecule type" value="Genomic_DNA"/>
</dbReference>
<protein>
    <submittedName>
        <fullName evidence="1">Uncharacterized protein</fullName>
    </submittedName>
</protein>
<proteinExistence type="predicted"/>
<dbReference type="Proteomes" id="UP000004550">
    <property type="component" value="Chromosome"/>
</dbReference>
<evidence type="ECO:0000313" key="1">
    <source>
        <dbReference type="EMBL" id="APL94705.1"/>
    </source>
</evidence>
<accession>A0A1L5BP80</accession>
<reference evidence="1 2" key="1">
    <citation type="journal article" date="2012" name="J. Bacteriol.">
        <title>Genome sequence of Sphingobium indicum B90A, a hexachlorocyclohexane-degrading bacterium.</title>
        <authorList>
            <person name="Anand S."/>
            <person name="Sangwan N."/>
            <person name="Lata P."/>
            <person name="Kaur J."/>
            <person name="Dua A."/>
            <person name="Singh A.K."/>
            <person name="Verma M."/>
            <person name="Kaur J."/>
            <person name="Khurana J.P."/>
            <person name="Khurana P."/>
            <person name="Mathur S."/>
            <person name="Lal R."/>
        </authorList>
    </citation>
    <scope>NUCLEOTIDE SEQUENCE [LARGE SCALE GENOMIC DNA]</scope>
    <source>
        <strain evidence="2">DSM 16412 / CCM 7286 / MTCC 6364 / B90A</strain>
    </source>
</reference>
<sequence>MTLQQAVPGLRGQPGGAIVALADSLFDIAGPAQELTAELTREWSNQLINQIRAVDPNYRFDSLGFPQTLHGQVNQLNTLRFDQAVAFLRTGNEVRPLQVETLRFVQERVDQAYAEGIKLLRAGRLNIRLSEQEALGNFIDRRVRSDLRRRYHQYGIDAAGKGPVRVNRRENDSSGSELSFRLPDIRVGNIAYDVTLTQKTLRTPQVRGFFDADFRPTHVVIIRLRQIGAESSYIITRPEAKR</sequence>